<keyword evidence="8" id="KW-1015">Disulfide bond</keyword>
<dbReference type="InterPro" id="IPR001314">
    <property type="entry name" value="Peptidase_S1A"/>
</dbReference>
<dbReference type="InterPro" id="IPR009003">
    <property type="entry name" value="Peptidase_S1_PA"/>
</dbReference>
<dbReference type="GO" id="GO:0006508">
    <property type="term" value="P:proteolysis"/>
    <property type="evidence" value="ECO:0007669"/>
    <property type="project" value="UniProtKB-KW"/>
</dbReference>
<keyword evidence="4 9" id="KW-0732">Signal</keyword>
<dbReference type="PROSITE" id="PS00134">
    <property type="entry name" value="TRYPSIN_HIS"/>
    <property type="match status" value="1"/>
</dbReference>
<accession>A0A9N9TML0</accession>
<proteinExistence type="predicted"/>
<evidence type="ECO:0000259" key="10">
    <source>
        <dbReference type="PROSITE" id="PS50240"/>
    </source>
</evidence>
<evidence type="ECO:0000256" key="3">
    <source>
        <dbReference type="ARBA" id="ARBA00022670"/>
    </source>
</evidence>
<keyword evidence="7" id="KW-0865">Zymogen</keyword>
<feature type="chain" id="PRO_5040456377" description="Peptidase S1 domain-containing protein" evidence="9">
    <location>
        <begin position="21"/>
        <end position="359"/>
    </location>
</feature>
<dbReference type="InterPro" id="IPR001254">
    <property type="entry name" value="Trypsin_dom"/>
</dbReference>
<keyword evidence="2" id="KW-0964">Secreted</keyword>
<keyword evidence="3" id="KW-0645">Protease</keyword>
<evidence type="ECO:0000256" key="4">
    <source>
        <dbReference type="ARBA" id="ARBA00022729"/>
    </source>
</evidence>
<evidence type="ECO:0000256" key="5">
    <source>
        <dbReference type="ARBA" id="ARBA00022801"/>
    </source>
</evidence>
<gene>
    <name evidence="11" type="ORF">PHYEVI_LOCUS4878</name>
</gene>
<dbReference type="PANTHER" id="PTHR24260:SF143">
    <property type="entry name" value="SERINE PROTEASE GD-LIKE PROTEIN"/>
    <property type="match status" value="1"/>
</dbReference>
<feature type="signal peptide" evidence="9">
    <location>
        <begin position="1"/>
        <end position="20"/>
    </location>
</feature>
<comment type="subcellular location">
    <subcellularLocation>
        <location evidence="1">Secreted</location>
    </subcellularLocation>
</comment>
<dbReference type="PROSITE" id="PS50240">
    <property type="entry name" value="TRYPSIN_DOM"/>
    <property type="match status" value="1"/>
</dbReference>
<dbReference type="EMBL" id="OU900095">
    <property type="protein sequence ID" value="CAG9858489.1"/>
    <property type="molecule type" value="Genomic_DNA"/>
</dbReference>
<dbReference type="AlphaFoldDB" id="A0A9N9TML0"/>
<evidence type="ECO:0000256" key="9">
    <source>
        <dbReference type="SAM" id="SignalP"/>
    </source>
</evidence>
<evidence type="ECO:0000256" key="1">
    <source>
        <dbReference type="ARBA" id="ARBA00004613"/>
    </source>
</evidence>
<dbReference type="Pfam" id="PF00089">
    <property type="entry name" value="Trypsin"/>
    <property type="match status" value="1"/>
</dbReference>
<feature type="domain" description="Peptidase S1" evidence="10">
    <location>
        <begin position="111"/>
        <end position="359"/>
    </location>
</feature>
<dbReference type="CDD" id="cd00190">
    <property type="entry name" value="Tryp_SPc"/>
    <property type="match status" value="1"/>
</dbReference>
<evidence type="ECO:0000256" key="7">
    <source>
        <dbReference type="ARBA" id="ARBA00023145"/>
    </source>
</evidence>
<organism evidence="11 12">
    <name type="scientific">Phyllotreta striolata</name>
    <name type="common">Striped flea beetle</name>
    <name type="synonym">Crioceris striolata</name>
    <dbReference type="NCBI Taxonomy" id="444603"/>
    <lineage>
        <taxon>Eukaryota</taxon>
        <taxon>Metazoa</taxon>
        <taxon>Ecdysozoa</taxon>
        <taxon>Arthropoda</taxon>
        <taxon>Hexapoda</taxon>
        <taxon>Insecta</taxon>
        <taxon>Pterygota</taxon>
        <taxon>Neoptera</taxon>
        <taxon>Endopterygota</taxon>
        <taxon>Coleoptera</taxon>
        <taxon>Polyphaga</taxon>
        <taxon>Cucujiformia</taxon>
        <taxon>Chrysomeloidea</taxon>
        <taxon>Chrysomelidae</taxon>
        <taxon>Galerucinae</taxon>
        <taxon>Alticini</taxon>
        <taxon>Phyllotreta</taxon>
    </lineage>
</organism>
<protein>
    <recommendedName>
        <fullName evidence="10">Peptidase S1 domain-containing protein</fullName>
    </recommendedName>
</protein>
<dbReference type="GO" id="GO:0004252">
    <property type="term" value="F:serine-type endopeptidase activity"/>
    <property type="evidence" value="ECO:0007669"/>
    <property type="project" value="InterPro"/>
</dbReference>
<dbReference type="Gene3D" id="2.40.10.10">
    <property type="entry name" value="Trypsin-like serine proteases"/>
    <property type="match status" value="1"/>
</dbReference>
<dbReference type="GO" id="GO:0005576">
    <property type="term" value="C:extracellular region"/>
    <property type="evidence" value="ECO:0007669"/>
    <property type="project" value="UniProtKB-SubCell"/>
</dbReference>
<dbReference type="InterPro" id="IPR051333">
    <property type="entry name" value="CLIP_Serine_Protease"/>
</dbReference>
<keyword evidence="6" id="KW-0720">Serine protease</keyword>
<evidence type="ECO:0000256" key="2">
    <source>
        <dbReference type="ARBA" id="ARBA00022525"/>
    </source>
</evidence>
<dbReference type="FunFam" id="2.40.10.10:FF:000146">
    <property type="entry name" value="Serine protease 53"/>
    <property type="match status" value="1"/>
</dbReference>
<reference evidence="11" key="1">
    <citation type="submission" date="2022-01" db="EMBL/GenBank/DDBJ databases">
        <authorList>
            <person name="King R."/>
        </authorList>
    </citation>
    <scope>NUCLEOTIDE SEQUENCE</scope>
</reference>
<dbReference type="OrthoDB" id="238681at2759"/>
<dbReference type="InterPro" id="IPR018114">
    <property type="entry name" value="TRYPSIN_HIS"/>
</dbReference>
<dbReference type="SUPFAM" id="SSF50494">
    <property type="entry name" value="Trypsin-like serine proteases"/>
    <property type="match status" value="1"/>
</dbReference>
<evidence type="ECO:0000256" key="8">
    <source>
        <dbReference type="ARBA" id="ARBA00023157"/>
    </source>
</evidence>
<dbReference type="InterPro" id="IPR043504">
    <property type="entry name" value="Peptidase_S1_PA_chymotrypsin"/>
</dbReference>
<evidence type="ECO:0000313" key="11">
    <source>
        <dbReference type="EMBL" id="CAG9858489.1"/>
    </source>
</evidence>
<dbReference type="PANTHER" id="PTHR24260">
    <property type="match status" value="1"/>
</dbReference>
<keyword evidence="5" id="KW-0378">Hydrolase</keyword>
<name>A0A9N9TML0_PHYSR</name>
<evidence type="ECO:0000313" key="12">
    <source>
        <dbReference type="Proteomes" id="UP001153712"/>
    </source>
</evidence>
<keyword evidence="12" id="KW-1185">Reference proteome</keyword>
<dbReference type="Proteomes" id="UP001153712">
    <property type="component" value="Chromosome 2"/>
</dbReference>
<dbReference type="SMART" id="SM00020">
    <property type="entry name" value="Tryp_SPc"/>
    <property type="match status" value="1"/>
</dbReference>
<evidence type="ECO:0000256" key="6">
    <source>
        <dbReference type="ARBA" id="ARBA00022825"/>
    </source>
</evidence>
<dbReference type="PRINTS" id="PR00722">
    <property type="entry name" value="CHYMOTRYPSIN"/>
</dbReference>
<sequence>MLNICLVCLIIIIEINRVTPKKHHKDHHHDDHHHQDYFWDDYPSYSREEYRQQPVRGSYRQQLPTRNGYRQQFQMGNGYRQQFPTGNYYTQQFPTDDEGICGLTPVVNKLIVNGQDLEEGTFPWLAAIFSVKTDGPSFICGGTLITLKHIVTAAHCVRYSNKQTANPKDLLVVLGKCDLSGMGAADMLKVASIQPHNDYKFLSADGDIAVIELQNDLVLNKSIKPACLWSGDDSIEAVVGEVGVVAGWGKTEKGVLSLSQPKFAKMPIVSQEQCLRSHPQFAAVTSSRTLCAGNNDGSGPCNGDSGGGLMIRRNGQWALRGLVSLSLASGVPVLGCDLSLYVVFTDVSKYSDWLYSVIK</sequence>